<reference evidence="1 2" key="1">
    <citation type="submission" date="2017-10" db="EMBL/GenBank/DDBJ databases">
        <title>Two draft genome sequences of Pusillimonas sp. strains isolated from a nitrate- and radionuclide-contaminated groundwater in Russia.</title>
        <authorList>
            <person name="Grouzdev D.S."/>
            <person name="Tourova T.P."/>
            <person name="Goeva M.A."/>
            <person name="Babich T.L."/>
            <person name="Sokolova D.S."/>
            <person name="Abdullin R."/>
            <person name="Poltaraus A.B."/>
            <person name="Toshchakov S.V."/>
            <person name="Nazina T.N."/>
        </authorList>
    </citation>
    <scope>NUCLEOTIDE SEQUENCE [LARGE SCALE GENOMIC DNA]</scope>
    <source>
        <strain evidence="1 2">JR1/69-3-13</strain>
    </source>
</reference>
<protein>
    <submittedName>
        <fullName evidence="1">Uncharacterized protein</fullName>
    </submittedName>
</protein>
<sequence>MPYFTQLAQGTDPDARDLHNFMDAARRFLHDLLAEQLQLGHPQPDTAPALFENLRHDTLAVFLDYVHDRFQQLQAELDSIDETVLAAHGLTGERLHRQLRTLADLEASTGGAQAYWPRVGKILQELDTTLDTVLDPLSTFAPRFGGFIGLFKEFRAPVINLVNG</sequence>
<dbReference type="RefSeq" id="WP_102072311.1">
    <property type="nucleotide sequence ID" value="NZ_PDNW01000001.1"/>
</dbReference>
<name>A0A2N4U9X5_9BURK</name>
<gene>
    <name evidence="1" type="ORF">CR159_02040</name>
</gene>
<dbReference type="Proteomes" id="UP000234190">
    <property type="component" value="Unassembled WGS sequence"/>
</dbReference>
<organism evidence="1 2">
    <name type="scientific">Pollutimonas subterranea</name>
    <dbReference type="NCBI Taxonomy" id="2045210"/>
    <lineage>
        <taxon>Bacteria</taxon>
        <taxon>Pseudomonadati</taxon>
        <taxon>Pseudomonadota</taxon>
        <taxon>Betaproteobacteria</taxon>
        <taxon>Burkholderiales</taxon>
        <taxon>Alcaligenaceae</taxon>
        <taxon>Pollutimonas</taxon>
    </lineage>
</organism>
<keyword evidence="2" id="KW-1185">Reference proteome</keyword>
<proteinExistence type="predicted"/>
<comment type="caution">
    <text evidence="1">The sequence shown here is derived from an EMBL/GenBank/DDBJ whole genome shotgun (WGS) entry which is preliminary data.</text>
</comment>
<evidence type="ECO:0000313" key="1">
    <source>
        <dbReference type="EMBL" id="PLC51824.1"/>
    </source>
</evidence>
<dbReference type="OrthoDB" id="8685641at2"/>
<dbReference type="AlphaFoldDB" id="A0A2N4U9X5"/>
<evidence type="ECO:0000313" key="2">
    <source>
        <dbReference type="Proteomes" id="UP000234190"/>
    </source>
</evidence>
<accession>A0A2N4U9X5</accession>
<dbReference type="EMBL" id="PDNW01000001">
    <property type="protein sequence ID" value="PLC51824.1"/>
    <property type="molecule type" value="Genomic_DNA"/>
</dbReference>